<dbReference type="AlphaFoldDB" id="A0A0S2W508"/>
<evidence type="ECO:0000313" key="5">
    <source>
        <dbReference type="Proteomes" id="UP000064844"/>
    </source>
</evidence>
<reference evidence="5" key="2">
    <citation type="submission" date="2015-04" db="EMBL/GenBank/DDBJ databases">
        <title>A butyrogenic pathway from the amino acid lysine in a human gut commensal.</title>
        <authorList>
            <person name="de Vos W.M."/>
            <person name="Bui N.T.P."/>
            <person name="Plugge C.M."/>
            <person name="Ritari J."/>
        </authorList>
    </citation>
    <scope>NUCLEOTIDE SEQUENCE [LARGE SCALE GENOMIC DNA]</scope>
    <source>
        <strain evidence="5">AF211</strain>
    </source>
</reference>
<accession>A0A0S2W508</accession>
<reference evidence="4 5" key="1">
    <citation type="journal article" date="2015" name="Nat. Commun.">
        <title>Production of butyrate from lysine and the Amadori product fructoselysine by a human gut commensal.</title>
        <authorList>
            <person name="Bui T.P."/>
            <person name="Ritari J."/>
            <person name="Boeren S."/>
            <person name="de Waard P."/>
            <person name="Plugge C.M."/>
            <person name="de Vos W.M."/>
        </authorList>
    </citation>
    <scope>NUCLEOTIDE SEQUENCE [LARGE SCALE GENOMIC DNA]</scope>
    <source>
        <strain evidence="4 5">AF211</strain>
    </source>
</reference>
<dbReference type="Pfam" id="PF00535">
    <property type="entry name" value="Glycos_transf_2"/>
    <property type="match status" value="1"/>
</dbReference>
<evidence type="ECO:0000256" key="1">
    <source>
        <dbReference type="ARBA" id="ARBA00022676"/>
    </source>
</evidence>
<keyword evidence="1" id="KW-0328">Glycosyltransferase</keyword>
<proteinExistence type="predicted"/>
<name>A0A0S2W508_9FIRM</name>
<dbReference type="EMBL" id="CP011307">
    <property type="protein sequence ID" value="ALP94474.1"/>
    <property type="molecule type" value="Genomic_DNA"/>
</dbReference>
<dbReference type="Proteomes" id="UP000064844">
    <property type="component" value="Chromosome"/>
</dbReference>
<gene>
    <name evidence="4" type="ORF">IB211_02083c</name>
</gene>
<evidence type="ECO:0000313" key="4">
    <source>
        <dbReference type="EMBL" id="ALP94474.1"/>
    </source>
</evidence>
<dbReference type="KEGG" id="ibu:IB211_02083c"/>
<keyword evidence="2 4" id="KW-0808">Transferase</keyword>
<dbReference type="RefSeq" id="WP_058117976.1">
    <property type="nucleotide sequence ID" value="NZ_CP011307.1"/>
</dbReference>
<evidence type="ECO:0000259" key="3">
    <source>
        <dbReference type="Pfam" id="PF00535"/>
    </source>
</evidence>
<feature type="domain" description="Glycosyltransferase 2-like" evidence="3">
    <location>
        <begin position="8"/>
        <end position="120"/>
    </location>
</feature>
<sequence>MEAWVKVSVIIPVYNVEKYLGDCLDSLLLQTLREIEIICVDDGATDSSPRILDEYARKDSRLKVIHQKNAGAGAARNQGVAQARGEYIGFVDSDDVVYPTMYEELYRKASSSRADMVITGEVETAAGDPIQFPIENFKKASKVLELDRFNAVDYPSIIKNVFLWNRIYRRTFWLEHRFQIPEGRRFAEDLLICTQTSVLAERIGYVRGPLYWYRNERENSLSDTLAKSSKKLDYITAVKETKKFLQATGKYPVFQQDFLVFATHLFAMLQSKIADYDHFYEFFSGMERLLDEYDLNALEKTWIRDAYPHVLHTLKHKNFRTHYCKNRIRSILHIK</sequence>
<evidence type="ECO:0000256" key="2">
    <source>
        <dbReference type="ARBA" id="ARBA00022679"/>
    </source>
</evidence>
<dbReference type="PANTHER" id="PTHR22916:SF51">
    <property type="entry name" value="GLYCOSYLTRANSFERASE EPSH-RELATED"/>
    <property type="match status" value="1"/>
</dbReference>
<dbReference type="SUPFAM" id="SSF53448">
    <property type="entry name" value="Nucleotide-diphospho-sugar transferases"/>
    <property type="match status" value="1"/>
</dbReference>
<keyword evidence="5" id="KW-1185">Reference proteome</keyword>
<dbReference type="GO" id="GO:0016757">
    <property type="term" value="F:glycosyltransferase activity"/>
    <property type="evidence" value="ECO:0007669"/>
    <property type="project" value="UniProtKB-KW"/>
</dbReference>
<dbReference type="Gene3D" id="3.90.550.10">
    <property type="entry name" value="Spore Coat Polysaccharide Biosynthesis Protein SpsA, Chain A"/>
    <property type="match status" value="1"/>
</dbReference>
<dbReference type="InterPro" id="IPR029044">
    <property type="entry name" value="Nucleotide-diphossugar_trans"/>
</dbReference>
<protein>
    <submittedName>
        <fullName evidence="4">Beta-1,3-glucosyltransferase</fullName>
    </submittedName>
</protein>
<organism evidence="4 5">
    <name type="scientific">Intestinimonas butyriciproducens</name>
    <dbReference type="NCBI Taxonomy" id="1297617"/>
    <lineage>
        <taxon>Bacteria</taxon>
        <taxon>Bacillati</taxon>
        <taxon>Bacillota</taxon>
        <taxon>Clostridia</taxon>
        <taxon>Eubacteriales</taxon>
        <taxon>Intestinimonas</taxon>
    </lineage>
</organism>
<dbReference type="InterPro" id="IPR001173">
    <property type="entry name" value="Glyco_trans_2-like"/>
</dbReference>
<dbReference type="PANTHER" id="PTHR22916">
    <property type="entry name" value="GLYCOSYLTRANSFERASE"/>
    <property type="match status" value="1"/>
</dbReference>
<dbReference type="STRING" id="1297617.IB211_02083c"/>
<dbReference type="CDD" id="cd00761">
    <property type="entry name" value="Glyco_tranf_GTA_type"/>
    <property type="match status" value="1"/>
</dbReference>